<feature type="active site" description="Nucleophile" evidence="5">
    <location>
        <position position="7"/>
    </location>
</feature>
<dbReference type="GO" id="GO:0004725">
    <property type="term" value="F:protein tyrosine phosphatase activity"/>
    <property type="evidence" value="ECO:0007669"/>
    <property type="project" value="UniProtKB-EC"/>
</dbReference>
<dbReference type="PANTHER" id="PTHR11717">
    <property type="entry name" value="LOW MOLECULAR WEIGHT PROTEIN TYROSINE PHOSPHATASE"/>
    <property type="match status" value="1"/>
</dbReference>
<sequence>MKIAVVCLGNICRSPMAEVVLRDRLDGSGLDDVELVSAGTGGWHAGEKMDRRAAATLLEAGYDPERHRARQWPVGDPETYDLVLAMDADNLADLADLAGQTPASRLRMFRDFDPEGPGDVPDPYYGGAEGFREVLAMVERTSDAIVASLATSRRGS</sequence>
<evidence type="ECO:0000313" key="8">
    <source>
        <dbReference type="Proteomes" id="UP000564496"/>
    </source>
</evidence>
<comment type="similarity">
    <text evidence="1">Belongs to the low molecular weight phosphotyrosine protein phosphatase family.</text>
</comment>
<dbReference type="EC" id="3.1.3.48" evidence="2"/>
<feature type="domain" description="Phosphotyrosine protein phosphatase I" evidence="6">
    <location>
        <begin position="1"/>
        <end position="148"/>
    </location>
</feature>
<feature type="active site" description="Nucleophile" evidence="5">
    <location>
        <position position="13"/>
    </location>
</feature>
<evidence type="ECO:0000259" key="6">
    <source>
        <dbReference type="SMART" id="SM00226"/>
    </source>
</evidence>
<dbReference type="InterPro" id="IPR036196">
    <property type="entry name" value="Ptyr_pPase_sf"/>
</dbReference>
<feature type="active site" description="Proton donor" evidence="5">
    <location>
        <position position="122"/>
    </location>
</feature>
<evidence type="ECO:0000256" key="4">
    <source>
        <dbReference type="ARBA" id="ARBA00022912"/>
    </source>
</evidence>
<evidence type="ECO:0000256" key="2">
    <source>
        <dbReference type="ARBA" id="ARBA00013064"/>
    </source>
</evidence>
<dbReference type="RefSeq" id="WP_179660078.1">
    <property type="nucleotide sequence ID" value="NZ_JACBZR010000001.1"/>
</dbReference>
<dbReference type="PRINTS" id="PR00719">
    <property type="entry name" value="LMWPTPASE"/>
</dbReference>
<dbReference type="SMART" id="SM00226">
    <property type="entry name" value="LMWPc"/>
    <property type="match status" value="1"/>
</dbReference>
<dbReference type="CDD" id="cd16343">
    <property type="entry name" value="LMWPTP"/>
    <property type="match status" value="1"/>
</dbReference>
<organism evidence="7 8">
    <name type="scientific">Nocardioides panzhihuensis</name>
    <dbReference type="NCBI Taxonomy" id="860243"/>
    <lineage>
        <taxon>Bacteria</taxon>
        <taxon>Bacillati</taxon>
        <taxon>Actinomycetota</taxon>
        <taxon>Actinomycetes</taxon>
        <taxon>Propionibacteriales</taxon>
        <taxon>Nocardioidaceae</taxon>
        <taxon>Nocardioides</taxon>
    </lineage>
</organism>
<dbReference type="SUPFAM" id="SSF52788">
    <property type="entry name" value="Phosphotyrosine protein phosphatases I"/>
    <property type="match status" value="1"/>
</dbReference>
<proteinExistence type="inferred from homology"/>
<dbReference type="Gene3D" id="3.40.50.2300">
    <property type="match status" value="1"/>
</dbReference>
<keyword evidence="3 7" id="KW-0378">Hydrolase</keyword>
<dbReference type="InterPro" id="IPR050438">
    <property type="entry name" value="LMW_PTPase"/>
</dbReference>
<dbReference type="PANTHER" id="PTHR11717:SF7">
    <property type="entry name" value="LOW MOLECULAR WEIGHT PHOSPHOTYROSINE PROTEIN PHOSPHATASE"/>
    <property type="match status" value="1"/>
</dbReference>
<evidence type="ECO:0000256" key="5">
    <source>
        <dbReference type="PIRSR" id="PIRSR617867-1"/>
    </source>
</evidence>
<evidence type="ECO:0000313" key="7">
    <source>
        <dbReference type="EMBL" id="NYI79819.1"/>
    </source>
</evidence>
<name>A0A7Z0IU33_9ACTN</name>
<dbReference type="EMBL" id="JACBZR010000001">
    <property type="protein sequence ID" value="NYI79819.1"/>
    <property type="molecule type" value="Genomic_DNA"/>
</dbReference>
<keyword evidence="8" id="KW-1185">Reference proteome</keyword>
<evidence type="ECO:0000256" key="3">
    <source>
        <dbReference type="ARBA" id="ARBA00022801"/>
    </source>
</evidence>
<keyword evidence="4" id="KW-0904">Protein phosphatase</keyword>
<gene>
    <name evidence="7" type="ORF">BJ988_004467</name>
</gene>
<comment type="caution">
    <text evidence="7">The sequence shown here is derived from an EMBL/GenBank/DDBJ whole genome shotgun (WGS) entry which is preliminary data.</text>
</comment>
<evidence type="ECO:0000256" key="1">
    <source>
        <dbReference type="ARBA" id="ARBA00011063"/>
    </source>
</evidence>
<accession>A0A7Z0IU33</accession>
<dbReference type="Pfam" id="PF01451">
    <property type="entry name" value="LMWPc"/>
    <property type="match status" value="1"/>
</dbReference>
<dbReference type="InterPro" id="IPR017867">
    <property type="entry name" value="Tyr_phospatase_low_mol_wt"/>
</dbReference>
<dbReference type="AlphaFoldDB" id="A0A7Z0IU33"/>
<protein>
    <recommendedName>
        <fullName evidence="2">protein-tyrosine-phosphatase</fullName>
        <ecNumber evidence="2">3.1.3.48</ecNumber>
    </recommendedName>
</protein>
<dbReference type="Proteomes" id="UP000564496">
    <property type="component" value="Unassembled WGS sequence"/>
</dbReference>
<reference evidence="7 8" key="1">
    <citation type="submission" date="2020-07" db="EMBL/GenBank/DDBJ databases">
        <title>Sequencing the genomes of 1000 actinobacteria strains.</title>
        <authorList>
            <person name="Klenk H.-P."/>
        </authorList>
    </citation>
    <scope>NUCLEOTIDE SEQUENCE [LARGE SCALE GENOMIC DNA]</scope>
    <source>
        <strain evidence="7 8">DSM 26487</strain>
    </source>
</reference>
<dbReference type="InterPro" id="IPR023485">
    <property type="entry name" value="Ptyr_pPase"/>
</dbReference>